<evidence type="ECO:0000256" key="2">
    <source>
        <dbReference type="ARBA" id="ARBA00023163"/>
    </source>
</evidence>
<sequence length="629" mass="71504">MESADRDDLVRVDDEHTIKVIYETLWYEFHSKLLPDYLRGVIVDLGRSSTPSRTNCAHAFFLADSTSERSAPLGVSPPDYHVQLPYTVEFYDPNSGLLHVEQRNAEVVCSNDIGHLTPTPKYEFCSLTSRNTMSRGLARSAPFIPYIDDPSFSFRKNFSPYFRRLSWQSMIQAEESILLYRVLEQFRMKYQDLNIETVIARLDASSILPTCRGRKQGIIWKYKQRDIIPMISWQPTSDFDSSMMHLPHVDVPNNQVAAEDHMFENLGYFLDEFCPFLGCVTAFCEPHIGFVKDAIEADSNGEHQMQIGDLILDSIDHSNLQLPPFKSCSQLLTKDNACGDDCFLHLHTSDIETIVSLDDPTLIFAIQVLRLDPNGCPCDLAVICCLSCKNVFKVRQALEQKFPNLYDIPQLIKEKTFIKGCQHGTDSCTSPHVSTEVKAVIVQLENILVKTIKLVHVKKHFENAIPNIVSNVMHDNVQKQYLCCNIAIQYGDHHLLKIQKAKYGLGAFATTHICAGDLIGEYTGELWWQDFIETTAYANLHRYNDLNYHFALKSLLDEAETSNGRDWDLDSASAGNETRYINHASSSETINCIAEVRNVNGEYRIGIFATKDIRAGKELFLDYGEGYWI</sequence>
<feature type="domain" description="SET" evidence="3">
    <location>
        <begin position="496"/>
        <end position="624"/>
    </location>
</feature>
<evidence type="ECO:0000259" key="3">
    <source>
        <dbReference type="PROSITE" id="PS50280"/>
    </source>
</evidence>
<keyword evidence="5" id="KW-1185">Reference proteome</keyword>
<evidence type="ECO:0000313" key="4">
    <source>
        <dbReference type="EMBL" id="KIY53487.1"/>
    </source>
</evidence>
<dbReference type="PANTHER" id="PTHR45747">
    <property type="entry name" value="HISTONE-LYSINE N-METHYLTRANSFERASE E(Z)"/>
    <property type="match status" value="1"/>
</dbReference>
<dbReference type="SMART" id="SM00317">
    <property type="entry name" value="SET"/>
    <property type="match status" value="1"/>
</dbReference>
<dbReference type="InterPro" id="IPR045318">
    <property type="entry name" value="EZH1/2-like"/>
</dbReference>
<dbReference type="Gene3D" id="2.170.270.10">
    <property type="entry name" value="SET domain"/>
    <property type="match status" value="1"/>
</dbReference>
<keyword evidence="2" id="KW-0804">Transcription</keyword>
<dbReference type="SUPFAM" id="SSF82199">
    <property type="entry name" value="SET domain"/>
    <property type="match status" value="1"/>
</dbReference>
<dbReference type="AlphaFoldDB" id="A0A0D7APH8"/>
<dbReference type="GO" id="GO:0003682">
    <property type="term" value="F:chromatin binding"/>
    <property type="evidence" value="ECO:0007669"/>
    <property type="project" value="TreeGrafter"/>
</dbReference>
<dbReference type="OrthoDB" id="6141102at2759"/>
<dbReference type="InterPro" id="IPR001214">
    <property type="entry name" value="SET_dom"/>
</dbReference>
<dbReference type="InterPro" id="IPR046341">
    <property type="entry name" value="SET_dom_sf"/>
</dbReference>
<protein>
    <recommendedName>
        <fullName evidence="3">SET domain-containing protein</fullName>
    </recommendedName>
</protein>
<keyword evidence="1" id="KW-0805">Transcription regulation</keyword>
<dbReference type="GO" id="GO:0005634">
    <property type="term" value="C:nucleus"/>
    <property type="evidence" value="ECO:0007669"/>
    <property type="project" value="TreeGrafter"/>
</dbReference>
<dbReference type="PANTHER" id="PTHR45747:SF4">
    <property type="entry name" value="HISTONE-LYSINE N-METHYLTRANSFERASE E(Z)"/>
    <property type="match status" value="1"/>
</dbReference>
<evidence type="ECO:0000313" key="5">
    <source>
        <dbReference type="Proteomes" id="UP000054144"/>
    </source>
</evidence>
<proteinExistence type="predicted"/>
<reference evidence="4 5" key="1">
    <citation type="journal article" date="2015" name="Fungal Genet. Biol.">
        <title>Evolution of novel wood decay mechanisms in Agaricales revealed by the genome sequences of Fistulina hepatica and Cylindrobasidium torrendii.</title>
        <authorList>
            <person name="Floudas D."/>
            <person name="Held B.W."/>
            <person name="Riley R."/>
            <person name="Nagy L.G."/>
            <person name="Koehler G."/>
            <person name="Ransdell A.S."/>
            <person name="Younus H."/>
            <person name="Chow J."/>
            <person name="Chiniquy J."/>
            <person name="Lipzen A."/>
            <person name="Tritt A."/>
            <person name="Sun H."/>
            <person name="Haridas S."/>
            <person name="LaButti K."/>
            <person name="Ohm R.A."/>
            <person name="Kues U."/>
            <person name="Blanchette R.A."/>
            <person name="Grigoriev I.V."/>
            <person name="Minto R.E."/>
            <person name="Hibbett D.S."/>
        </authorList>
    </citation>
    <scope>NUCLEOTIDE SEQUENCE [LARGE SCALE GENOMIC DNA]</scope>
    <source>
        <strain evidence="4 5">ATCC 64428</strain>
    </source>
</reference>
<dbReference type="Pfam" id="PF00856">
    <property type="entry name" value="SET"/>
    <property type="match status" value="1"/>
</dbReference>
<name>A0A0D7APH8_9AGAR</name>
<organism evidence="4 5">
    <name type="scientific">Fistulina hepatica ATCC 64428</name>
    <dbReference type="NCBI Taxonomy" id="1128425"/>
    <lineage>
        <taxon>Eukaryota</taxon>
        <taxon>Fungi</taxon>
        <taxon>Dikarya</taxon>
        <taxon>Basidiomycota</taxon>
        <taxon>Agaricomycotina</taxon>
        <taxon>Agaricomycetes</taxon>
        <taxon>Agaricomycetidae</taxon>
        <taxon>Agaricales</taxon>
        <taxon>Fistulinaceae</taxon>
        <taxon>Fistulina</taxon>
    </lineage>
</organism>
<dbReference type="EMBL" id="KN881616">
    <property type="protein sequence ID" value="KIY53487.1"/>
    <property type="molecule type" value="Genomic_DNA"/>
</dbReference>
<dbReference type="GO" id="GO:0031507">
    <property type="term" value="P:heterochromatin formation"/>
    <property type="evidence" value="ECO:0007669"/>
    <property type="project" value="TreeGrafter"/>
</dbReference>
<dbReference type="GO" id="GO:0046976">
    <property type="term" value="F:histone H3K27 methyltransferase activity"/>
    <property type="evidence" value="ECO:0007669"/>
    <property type="project" value="TreeGrafter"/>
</dbReference>
<gene>
    <name evidence="4" type="ORF">FISHEDRAFT_55126</name>
</gene>
<dbReference type="Proteomes" id="UP000054144">
    <property type="component" value="Unassembled WGS sequence"/>
</dbReference>
<dbReference type="PROSITE" id="PS50280">
    <property type="entry name" value="SET"/>
    <property type="match status" value="1"/>
</dbReference>
<evidence type="ECO:0000256" key="1">
    <source>
        <dbReference type="ARBA" id="ARBA00023015"/>
    </source>
</evidence>
<accession>A0A0D7APH8</accession>